<protein>
    <submittedName>
        <fullName evidence="3">Uncharacterized protein</fullName>
    </submittedName>
</protein>
<feature type="compositionally biased region" description="Polar residues" evidence="1">
    <location>
        <begin position="153"/>
        <end position="165"/>
    </location>
</feature>
<dbReference type="PANTHER" id="PTHR36195:SF6">
    <property type="entry name" value="SECRETED THAUMATIN-LIKE PROTEIN CALA"/>
    <property type="match status" value="1"/>
</dbReference>
<keyword evidence="4" id="KW-1185">Reference proteome</keyword>
<feature type="chain" id="PRO_5041448063" evidence="2">
    <location>
        <begin position="21"/>
        <end position="321"/>
    </location>
</feature>
<evidence type="ECO:0000256" key="2">
    <source>
        <dbReference type="SAM" id="SignalP"/>
    </source>
</evidence>
<dbReference type="AlphaFoldDB" id="A0AA43QL99"/>
<dbReference type="EMBL" id="JAPUFD010000006">
    <property type="protein sequence ID" value="MDI1487897.1"/>
    <property type="molecule type" value="Genomic_DNA"/>
</dbReference>
<reference evidence="3" key="1">
    <citation type="journal article" date="2023" name="Genome Biol. Evol.">
        <title>First Whole Genome Sequence and Flow Cytometry Genome Size Data for the Lichen-Forming Fungus Ramalina farinacea (Ascomycota).</title>
        <authorList>
            <person name="Llewellyn T."/>
            <person name="Mian S."/>
            <person name="Hill R."/>
            <person name="Leitch I.J."/>
            <person name="Gaya E."/>
        </authorList>
    </citation>
    <scope>NUCLEOTIDE SEQUENCE</scope>
    <source>
        <strain evidence="3">LIQ254RAFAR</strain>
    </source>
</reference>
<organism evidence="3 4">
    <name type="scientific">Ramalina farinacea</name>
    <dbReference type="NCBI Taxonomy" id="258253"/>
    <lineage>
        <taxon>Eukaryota</taxon>
        <taxon>Fungi</taxon>
        <taxon>Dikarya</taxon>
        <taxon>Ascomycota</taxon>
        <taxon>Pezizomycotina</taxon>
        <taxon>Lecanoromycetes</taxon>
        <taxon>OSLEUM clade</taxon>
        <taxon>Lecanoromycetidae</taxon>
        <taxon>Lecanorales</taxon>
        <taxon>Lecanorineae</taxon>
        <taxon>Ramalinaceae</taxon>
        <taxon>Ramalina</taxon>
    </lineage>
</organism>
<dbReference type="PANTHER" id="PTHR36195">
    <property type="entry name" value="DOMAIN PROTEIN, PUTATIVE (AFU_ORTHOLOGUE AFUA_5G01990)-RELATED-RELATED"/>
    <property type="match status" value="1"/>
</dbReference>
<feature type="region of interest" description="Disordered" evidence="1">
    <location>
        <begin position="146"/>
        <end position="165"/>
    </location>
</feature>
<evidence type="ECO:0000256" key="1">
    <source>
        <dbReference type="SAM" id="MobiDB-lite"/>
    </source>
</evidence>
<proteinExistence type="predicted"/>
<evidence type="ECO:0000313" key="3">
    <source>
        <dbReference type="EMBL" id="MDI1487897.1"/>
    </source>
</evidence>
<comment type="caution">
    <text evidence="3">The sequence shown here is derived from an EMBL/GenBank/DDBJ whole genome shotgun (WGS) entry which is preliminary data.</text>
</comment>
<feature type="compositionally biased region" description="Pro residues" evidence="1">
    <location>
        <begin position="225"/>
        <end position="246"/>
    </location>
</feature>
<dbReference type="InterPro" id="IPR006771">
    <property type="entry name" value="CetA-like"/>
</dbReference>
<feature type="region of interest" description="Disordered" evidence="1">
    <location>
        <begin position="188"/>
        <end position="275"/>
    </location>
</feature>
<sequence length="321" mass="33065">MRYHLVSLAAMPIFAILASADSVPSGAVHQNQWGNQIIQNHCDMAVYYVFDNQPSTSTIAPSATMSVPIYTKTADGGGGSTKLFTNKNTDLYAKPAQPVTQFEITPSDLQYFDISNVNSNIGEGMNGNGEPCTGFPPFMAGGMSASAKGVGSVSCSPGSNPCKSSYSKNDDNFATTASELGADITLVLCPSGGGQSSGGSGSGSGQGSSSQGQGQGQGGSSTPPASTPPASTPPSSAPPSSTPPTPTTTAQANNQPAVENKVALNKPQDNSDDSDDNVVWVYETITAPVQTITAAAGHQKRHEHIHQHAHNKINKRRHGDA</sequence>
<name>A0AA43QL99_9LECA</name>
<dbReference type="Proteomes" id="UP001161017">
    <property type="component" value="Unassembled WGS sequence"/>
</dbReference>
<evidence type="ECO:0000313" key="4">
    <source>
        <dbReference type="Proteomes" id="UP001161017"/>
    </source>
</evidence>
<gene>
    <name evidence="3" type="ORF">OHK93_007170</name>
</gene>
<feature type="compositionally biased region" description="Gly residues" evidence="1">
    <location>
        <begin position="191"/>
        <end position="206"/>
    </location>
</feature>
<accession>A0AA43QL99</accession>
<dbReference type="Pfam" id="PF04681">
    <property type="entry name" value="Bys1"/>
    <property type="match status" value="1"/>
</dbReference>
<keyword evidence="2" id="KW-0732">Signal</keyword>
<feature type="signal peptide" evidence="2">
    <location>
        <begin position="1"/>
        <end position="20"/>
    </location>
</feature>